<dbReference type="GO" id="GO:0004523">
    <property type="term" value="F:RNA-DNA hybrid ribonuclease activity"/>
    <property type="evidence" value="ECO:0007669"/>
    <property type="project" value="InterPro"/>
</dbReference>
<feature type="domain" description="RNase H type-1" evidence="1">
    <location>
        <begin position="278"/>
        <end position="399"/>
    </location>
</feature>
<accession>A0A9D3UMI7</accession>
<dbReference type="Proteomes" id="UP000828251">
    <property type="component" value="Unassembled WGS sequence"/>
</dbReference>
<dbReference type="InterPro" id="IPR002156">
    <property type="entry name" value="RNaseH_domain"/>
</dbReference>
<dbReference type="Gene3D" id="3.30.420.10">
    <property type="entry name" value="Ribonuclease H-like superfamily/Ribonuclease H"/>
    <property type="match status" value="1"/>
</dbReference>
<dbReference type="CDD" id="cd06222">
    <property type="entry name" value="RNase_H_like"/>
    <property type="match status" value="1"/>
</dbReference>
<proteinExistence type="predicted"/>
<dbReference type="OrthoDB" id="1001905at2759"/>
<keyword evidence="3" id="KW-1185">Reference proteome</keyword>
<dbReference type="InterPro" id="IPR012337">
    <property type="entry name" value="RNaseH-like_sf"/>
</dbReference>
<name>A0A9D3UMI7_9ROSI</name>
<comment type="caution">
    <text evidence="2">The sequence shown here is derived from an EMBL/GenBank/DDBJ whole genome shotgun (WGS) entry which is preliminary data.</text>
</comment>
<evidence type="ECO:0000313" key="3">
    <source>
        <dbReference type="Proteomes" id="UP000828251"/>
    </source>
</evidence>
<dbReference type="PANTHER" id="PTHR47074">
    <property type="entry name" value="BNAC02G40300D PROTEIN"/>
    <property type="match status" value="1"/>
</dbReference>
<dbReference type="InterPro" id="IPR036397">
    <property type="entry name" value="RNaseH_sf"/>
</dbReference>
<dbReference type="PANTHER" id="PTHR47074:SF61">
    <property type="entry name" value="RNASE H TYPE-1 DOMAIN-CONTAINING PROTEIN"/>
    <property type="match status" value="1"/>
</dbReference>
<evidence type="ECO:0000259" key="1">
    <source>
        <dbReference type="Pfam" id="PF13456"/>
    </source>
</evidence>
<dbReference type="AlphaFoldDB" id="A0A9D3UMI7"/>
<dbReference type="EMBL" id="JAIQCV010000011">
    <property type="protein sequence ID" value="KAH1048013.1"/>
    <property type="molecule type" value="Genomic_DNA"/>
</dbReference>
<reference evidence="2 3" key="1">
    <citation type="journal article" date="2021" name="Plant Biotechnol. J.">
        <title>Multi-omics assisted identification of the key and species-specific regulatory components of drought-tolerant mechanisms in Gossypium stocksii.</title>
        <authorList>
            <person name="Yu D."/>
            <person name="Ke L."/>
            <person name="Zhang D."/>
            <person name="Wu Y."/>
            <person name="Sun Y."/>
            <person name="Mei J."/>
            <person name="Sun J."/>
            <person name="Sun Y."/>
        </authorList>
    </citation>
    <scope>NUCLEOTIDE SEQUENCE [LARGE SCALE GENOMIC DNA]</scope>
    <source>
        <strain evidence="3">cv. E1</strain>
        <tissue evidence="2">Leaf</tissue>
    </source>
</reference>
<dbReference type="SUPFAM" id="SSF53098">
    <property type="entry name" value="Ribonuclease H-like"/>
    <property type="match status" value="1"/>
</dbReference>
<evidence type="ECO:0000313" key="2">
    <source>
        <dbReference type="EMBL" id="KAH1048013.1"/>
    </source>
</evidence>
<dbReference type="Pfam" id="PF13456">
    <property type="entry name" value="RVT_3"/>
    <property type="match status" value="1"/>
</dbReference>
<dbReference type="InterPro" id="IPR052929">
    <property type="entry name" value="RNase_H-like_EbsB-rel"/>
</dbReference>
<organism evidence="2 3">
    <name type="scientific">Gossypium stocksii</name>
    <dbReference type="NCBI Taxonomy" id="47602"/>
    <lineage>
        <taxon>Eukaryota</taxon>
        <taxon>Viridiplantae</taxon>
        <taxon>Streptophyta</taxon>
        <taxon>Embryophyta</taxon>
        <taxon>Tracheophyta</taxon>
        <taxon>Spermatophyta</taxon>
        <taxon>Magnoliopsida</taxon>
        <taxon>eudicotyledons</taxon>
        <taxon>Gunneridae</taxon>
        <taxon>Pentapetalae</taxon>
        <taxon>rosids</taxon>
        <taxon>malvids</taxon>
        <taxon>Malvales</taxon>
        <taxon>Malvaceae</taxon>
        <taxon>Malvoideae</taxon>
        <taxon>Gossypium</taxon>
    </lineage>
</organism>
<gene>
    <name evidence="2" type="ORF">J1N35_038797</name>
</gene>
<protein>
    <recommendedName>
        <fullName evidence="1">RNase H type-1 domain-containing protein</fullName>
    </recommendedName>
</protein>
<sequence>MQEVIGSCIDKVQSAFVSGSLISDNILLAYEILHTFRQKRTGKKGYMAVKLDMSKAYDRVEWNFIKEMMLEMGFAKEWVELIMKCVTTVSYVVNINDDCMLFGEATVTGALVLKDILREYEKCSGQRVNYSKSMIFYSSNTVEEENENVPSLLGVRGLSNLEKYLGLPNMCPVSVAIYEALSVPNFPQFSDLEIDQWLTNIFAILLQEQCRIICCTLWAIWGDMNARIHEKTNRSGQETARFVCSYLKELDGVAKFALKKAKKDSKWTNPNGQIVKINFDGAYDENTHQSAAGIVARDWKGHILLSCTEIHKGVASAFAAEAIACRRATQIAIKMNRSEIIIEWDSLLVIKKCKTTGVDKSKIGAFIHDIQRMKSLNQRLRFEYTLRSANVLAHILATESLKRREERYLIDSVLDYAESQARSESEREPD</sequence>
<dbReference type="GO" id="GO:0003676">
    <property type="term" value="F:nucleic acid binding"/>
    <property type="evidence" value="ECO:0007669"/>
    <property type="project" value="InterPro"/>
</dbReference>
<dbReference type="InterPro" id="IPR044730">
    <property type="entry name" value="RNase_H-like_dom_plant"/>
</dbReference>